<reference evidence="5" key="1">
    <citation type="submission" date="2016-10" db="EMBL/GenBank/DDBJ databases">
        <authorList>
            <person name="Varghese N."/>
            <person name="Submissions S."/>
        </authorList>
    </citation>
    <scope>NUCLEOTIDE SEQUENCE [LARGE SCALE GENOMIC DNA]</scope>
    <source>
        <strain evidence="5">IBRC-M 10655</strain>
    </source>
</reference>
<protein>
    <submittedName>
        <fullName evidence="4">Acyl-coenzyme A thioesterase PaaI, contains HGG motif</fullName>
    </submittedName>
</protein>
<dbReference type="RefSeq" id="WP_091375619.1">
    <property type="nucleotide sequence ID" value="NZ_FNDV01000002.1"/>
</dbReference>
<feature type="domain" description="Thioesterase" evidence="3">
    <location>
        <begin position="58"/>
        <end position="135"/>
    </location>
</feature>
<organism evidence="4 5">
    <name type="scientific">Actinokineospora alba</name>
    <dbReference type="NCBI Taxonomy" id="504798"/>
    <lineage>
        <taxon>Bacteria</taxon>
        <taxon>Bacillati</taxon>
        <taxon>Actinomycetota</taxon>
        <taxon>Actinomycetes</taxon>
        <taxon>Pseudonocardiales</taxon>
        <taxon>Pseudonocardiaceae</taxon>
        <taxon>Actinokineospora</taxon>
    </lineage>
</organism>
<accession>A0A1H0NA84</accession>
<sequence>MTQRDDLGISIQERLYPDLPCFGCGHGNDKGLKLRSYPADGFVTAEFTPWPEHDNGLGYLNGGIIGTVLDCHSAAAVMLEADRRGWPPLPGAALSYVTAGLAVRYLRPAPLHDTVELRATVIEAAEAAMTVEVELNWDGKTRAAATALWKRWRPR</sequence>
<evidence type="ECO:0000313" key="5">
    <source>
        <dbReference type="Proteomes" id="UP000199651"/>
    </source>
</evidence>
<comment type="similarity">
    <text evidence="1">Belongs to the thioesterase PaaI family.</text>
</comment>
<evidence type="ECO:0000256" key="1">
    <source>
        <dbReference type="ARBA" id="ARBA00008324"/>
    </source>
</evidence>
<dbReference type="InterPro" id="IPR006683">
    <property type="entry name" value="Thioestr_dom"/>
</dbReference>
<evidence type="ECO:0000259" key="3">
    <source>
        <dbReference type="Pfam" id="PF03061"/>
    </source>
</evidence>
<keyword evidence="5" id="KW-1185">Reference proteome</keyword>
<proteinExistence type="inferred from homology"/>
<dbReference type="InterPro" id="IPR029069">
    <property type="entry name" value="HotDog_dom_sf"/>
</dbReference>
<dbReference type="InterPro" id="IPR039298">
    <property type="entry name" value="ACOT13"/>
</dbReference>
<name>A0A1H0NA84_9PSEU</name>
<dbReference type="STRING" id="504798.SAMN05421871_102311"/>
<dbReference type="SUPFAM" id="SSF54637">
    <property type="entry name" value="Thioesterase/thiol ester dehydrase-isomerase"/>
    <property type="match status" value="1"/>
</dbReference>
<evidence type="ECO:0000256" key="2">
    <source>
        <dbReference type="ARBA" id="ARBA00022801"/>
    </source>
</evidence>
<dbReference type="AlphaFoldDB" id="A0A1H0NA84"/>
<evidence type="ECO:0000313" key="4">
    <source>
        <dbReference type="EMBL" id="SDO89325.1"/>
    </source>
</evidence>
<dbReference type="EMBL" id="FNJB01000005">
    <property type="protein sequence ID" value="SDO89325.1"/>
    <property type="molecule type" value="Genomic_DNA"/>
</dbReference>
<dbReference type="Gene3D" id="3.10.129.10">
    <property type="entry name" value="Hotdog Thioesterase"/>
    <property type="match status" value="1"/>
</dbReference>
<dbReference type="OrthoDB" id="5505920at2"/>
<dbReference type="PANTHER" id="PTHR21660">
    <property type="entry name" value="THIOESTERASE SUPERFAMILY MEMBER-RELATED"/>
    <property type="match status" value="1"/>
</dbReference>
<dbReference type="PANTHER" id="PTHR21660:SF1">
    <property type="entry name" value="ACYL-COENZYME A THIOESTERASE 13"/>
    <property type="match status" value="1"/>
</dbReference>
<dbReference type="GO" id="GO:0047617">
    <property type="term" value="F:fatty acyl-CoA hydrolase activity"/>
    <property type="evidence" value="ECO:0007669"/>
    <property type="project" value="InterPro"/>
</dbReference>
<keyword evidence="2" id="KW-0378">Hydrolase</keyword>
<dbReference type="CDD" id="cd03443">
    <property type="entry name" value="PaaI_thioesterase"/>
    <property type="match status" value="1"/>
</dbReference>
<dbReference type="Proteomes" id="UP000199651">
    <property type="component" value="Unassembled WGS sequence"/>
</dbReference>
<dbReference type="Pfam" id="PF03061">
    <property type="entry name" value="4HBT"/>
    <property type="match status" value="1"/>
</dbReference>
<gene>
    <name evidence="4" type="ORF">SAMN05192558_105261</name>
</gene>